<dbReference type="PROSITE" id="PS00214">
    <property type="entry name" value="FABP"/>
    <property type="match status" value="1"/>
</dbReference>
<evidence type="ECO:0000256" key="3">
    <source>
        <dbReference type="ARBA" id="ARBA00008390"/>
    </source>
</evidence>
<dbReference type="InterPro" id="IPR023395">
    <property type="entry name" value="MCP_dom_sf"/>
</dbReference>
<evidence type="ECO:0000256" key="2">
    <source>
        <dbReference type="ARBA" id="ARBA00006375"/>
    </source>
</evidence>
<sequence length="455" mass="51244">MQQKRNIQIIEWEDLDKRKFYSFGVFMTMTIRATVYPAMLIRTRLQVQKGKSLYSGTYDAFRKILRAEGVRGLYRGFMVNTFTLISGQAYITTYELVRKYVSNYSKDNTLKSLVAGGSASLVAQSITVPIDVISQQLMMQGQGEHLTRFKLKPKASGAKHKVTFCQTRDIIAQIFAADGFRGFYRGYVASLLTYIPNSAVWWPFYHFYAEQLSKMAPSDCPHLILQAMAGPLAAATASTVTNPMDVVRARVQVEGRNSIIETFKQLMHEEGCWGDDQGPVCPNHILHAHSDRHGGRIRNPEKTEPSPGAGGFQTLKLKMPNFAGSWKMKSSENFEDLLKALGVNAMLRKVACAAASKPSVEIRQNGEQFYIKTSTTVRTTEINFQIGQEFNEETVDGRKCKSLATWETENKIACKQTLLDGNGPKTYWTRELRGEELILIFGADDVVCTRVYVRE</sequence>
<keyword evidence="7" id="KW-0813">Transport</keyword>
<dbReference type="Gene3D" id="1.50.40.10">
    <property type="entry name" value="Mitochondrial carrier domain"/>
    <property type="match status" value="2"/>
</dbReference>
<reference evidence="13" key="1">
    <citation type="submission" date="2013-03" db="EMBL/GenBank/DDBJ databases">
        <authorList>
            <person name="Jeffery W."/>
            <person name="Warren W."/>
            <person name="Wilson R.K."/>
        </authorList>
    </citation>
    <scope>NUCLEOTIDE SEQUENCE</scope>
    <source>
        <strain evidence="13">female</strain>
    </source>
</reference>
<dbReference type="GO" id="GO:0005739">
    <property type="term" value="C:mitochondrion"/>
    <property type="evidence" value="ECO:0007669"/>
    <property type="project" value="InterPro"/>
</dbReference>
<dbReference type="InterPro" id="IPR042164">
    <property type="entry name" value="SLC25A44"/>
</dbReference>
<comment type="subcellular location">
    <subcellularLocation>
        <location evidence="1">Membrane</location>
        <topology evidence="1">Multi-pass membrane protein</topology>
    </subcellularLocation>
</comment>
<reference evidence="12" key="4">
    <citation type="submission" date="2025-09" db="UniProtKB">
        <authorList>
            <consortium name="Ensembl"/>
        </authorList>
    </citation>
    <scope>IDENTIFICATION</scope>
</reference>
<dbReference type="PRINTS" id="PR00178">
    <property type="entry name" value="FATTYACIDBP"/>
</dbReference>
<evidence type="ECO:0000259" key="11">
    <source>
        <dbReference type="PROSITE" id="PS00214"/>
    </source>
</evidence>
<proteinExistence type="inferred from homology"/>
<comment type="similarity">
    <text evidence="2 7">Belongs to the mitochondrial carrier (TC 2.A.29) family.</text>
</comment>
<keyword evidence="13" id="KW-1185">Reference proteome</keyword>
<dbReference type="InterPro" id="IPR018108">
    <property type="entry name" value="MCP_transmembrane"/>
</dbReference>
<dbReference type="InterPro" id="IPR012674">
    <property type="entry name" value="Calycin"/>
</dbReference>
<dbReference type="GO" id="GO:0008289">
    <property type="term" value="F:lipid binding"/>
    <property type="evidence" value="ECO:0007669"/>
    <property type="project" value="InterPro"/>
</dbReference>
<dbReference type="Pfam" id="PF00061">
    <property type="entry name" value="Lipocalin"/>
    <property type="match status" value="1"/>
</dbReference>
<reference evidence="12" key="3">
    <citation type="submission" date="2025-08" db="UniProtKB">
        <authorList>
            <consortium name="Ensembl"/>
        </authorList>
    </citation>
    <scope>IDENTIFICATION</scope>
</reference>
<dbReference type="AlphaFoldDB" id="A0A3B1II14"/>
<feature type="repeat" description="Solcar" evidence="6">
    <location>
        <begin position="107"/>
        <end position="211"/>
    </location>
</feature>
<dbReference type="Bgee" id="ENSAMXG00000037830">
    <property type="expression patterns" value="Expressed in zone of skin and 14 other cell types or tissues"/>
</dbReference>
<organism evidence="12 13">
    <name type="scientific">Astyanax mexicanus</name>
    <name type="common">Blind cave fish</name>
    <name type="synonym">Astyanax fasciatus mexicanus</name>
    <dbReference type="NCBI Taxonomy" id="7994"/>
    <lineage>
        <taxon>Eukaryota</taxon>
        <taxon>Metazoa</taxon>
        <taxon>Chordata</taxon>
        <taxon>Craniata</taxon>
        <taxon>Vertebrata</taxon>
        <taxon>Euteleostomi</taxon>
        <taxon>Actinopterygii</taxon>
        <taxon>Neopterygii</taxon>
        <taxon>Teleostei</taxon>
        <taxon>Ostariophysi</taxon>
        <taxon>Characiformes</taxon>
        <taxon>Characoidei</taxon>
        <taxon>Acestrorhamphidae</taxon>
        <taxon>Acestrorhamphinae</taxon>
        <taxon>Astyanax</taxon>
    </lineage>
</organism>
<dbReference type="PANTHER" id="PTHR46314:SF2">
    <property type="entry name" value="SOLUTE CARRIER FAMILY 25 MEMBER 44"/>
    <property type="match status" value="1"/>
</dbReference>
<feature type="transmembrane region" description="Helical" evidence="10">
    <location>
        <begin position="20"/>
        <end position="39"/>
    </location>
</feature>
<reference evidence="13" key="2">
    <citation type="journal article" date="2014" name="Nat. Commun.">
        <title>The cavefish genome reveals candidate genes for eye loss.</title>
        <authorList>
            <person name="McGaugh S.E."/>
            <person name="Gross J.B."/>
            <person name="Aken B."/>
            <person name="Blin M."/>
            <person name="Borowsky R."/>
            <person name="Chalopin D."/>
            <person name="Hinaux H."/>
            <person name="Jeffery W.R."/>
            <person name="Keene A."/>
            <person name="Ma L."/>
            <person name="Minx P."/>
            <person name="Murphy D."/>
            <person name="O'Quin K.E."/>
            <person name="Retaux S."/>
            <person name="Rohner N."/>
            <person name="Searle S.M."/>
            <person name="Stahl B.A."/>
            <person name="Tabin C."/>
            <person name="Volff J.N."/>
            <person name="Yoshizawa M."/>
            <person name="Warren W.C."/>
        </authorList>
    </citation>
    <scope>NUCLEOTIDE SEQUENCE [LARGE SCALE GENOMIC DNA]</scope>
    <source>
        <strain evidence="13">female</strain>
    </source>
</reference>
<dbReference type="SUPFAM" id="SSF50814">
    <property type="entry name" value="Lipocalins"/>
    <property type="match status" value="1"/>
</dbReference>
<comment type="similarity">
    <text evidence="3 8">Belongs to the calycin superfamily. Fatty-acid binding protein (FABP) family.</text>
</comment>
<dbReference type="InParanoid" id="A0A3B1II14"/>
<dbReference type="GO" id="GO:0016020">
    <property type="term" value="C:membrane"/>
    <property type="evidence" value="ECO:0007669"/>
    <property type="project" value="UniProtKB-SubCell"/>
</dbReference>
<keyword evidence="5 6" id="KW-0472">Membrane</keyword>
<dbReference type="Pfam" id="PF00153">
    <property type="entry name" value="Mito_carr"/>
    <property type="match status" value="3"/>
</dbReference>
<name>A0A3B1II14_ASTMX</name>
<dbReference type="PANTHER" id="PTHR46314">
    <property type="entry name" value="SOLUTE CARRIER FAMILY 25 MEMBER 44"/>
    <property type="match status" value="1"/>
</dbReference>
<feature type="repeat" description="Solcar" evidence="6">
    <location>
        <begin position="18"/>
        <end position="100"/>
    </location>
</feature>
<evidence type="ECO:0000256" key="1">
    <source>
        <dbReference type="ARBA" id="ARBA00004141"/>
    </source>
</evidence>
<protein>
    <submittedName>
        <fullName evidence="12">Solute carrier family 25 member 44b</fullName>
    </submittedName>
</protein>
<feature type="compositionally biased region" description="Basic and acidic residues" evidence="9">
    <location>
        <begin position="291"/>
        <end position="304"/>
    </location>
</feature>
<evidence type="ECO:0000256" key="7">
    <source>
        <dbReference type="RuleBase" id="RU000488"/>
    </source>
</evidence>
<dbReference type="Proteomes" id="UP000018467">
    <property type="component" value="Unassembled WGS sequence"/>
</dbReference>
<evidence type="ECO:0000256" key="10">
    <source>
        <dbReference type="SAM" id="Phobius"/>
    </source>
</evidence>
<dbReference type="Ensembl" id="ENSAMXT00000050401.1">
    <property type="protein sequence ID" value="ENSAMXP00000028874.1"/>
    <property type="gene ID" value="ENSAMXG00000037830.1"/>
</dbReference>
<dbReference type="FunFam" id="2.40.128.20:FF:000001">
    <property type="entry name" value="Fatty acid-binding protein, adipocyte"/>
    <property type="match status" value="1"/>
</dbReference>
<keyword evidence="10" id="KW-1133">Transmembrane helix</keyword>
<dbReference type="SUPFAM" id="SSF103506">
    <property type="entry name" value="Mitochondrial carrier"/>
    <property type="match status" value="1"/>
</dbReference>
<dbReference type="PROSITE" id="PS50920">
    <property type="entry name" value="SOLCAR"/>
    <property type="match status" value="2"/>
</dbReference>
<dbReference type="Gene3D" id="2.40.128.20">
    <property type="match status" value="1"/>
</dbReference>
<evidence type="ECO:0000256" key="6">
    <source>
        <dbReference type="PROSITE-ProRule" id="PRU00282"/>
    </source>
</evidence>
<dbReference type="GO" id="GO:0015658">
    <property type="term" value="F:branched-chain amino acid transmembrane transporter activity"/>
    <property type="evidence" value="ECO:0007669"/>
    <property type="project" value="InterPro"/>
</dbReference>
<evidence type="ECO:0000256" key="9">
    <source>
        <dbReference type="SAM" id="MobiDB-lite"/>
    </source>
</evidence>
<dbReference type="GeneTree" id="ENSGT00940000155399"/>
<dbReference type="InterPro" id="IPR000566">
    <property type="entry name" value="Lipocln_cytosolic_FA-bd_dom"/>
</dbReference>
<evidence type="ECO:0000256" key="5">
    <source>
        <dbReference type="ARBA" id="ARBA00023136"/>
    </source>
</evidence>
<feature type="domain" description="Cytosolic fatty-acid binding proteins" evidence="11">
    <location>
        <begin position="324"/>
        <end position="341"/>
    </location>
</feature>
<feature type="region of interest" description="Disordered" evidence="9">
    <location>
        <begin position="291"/>
        <end position="312"/>
    </location>
</feature>
<accession>A0A3B1II14</accession>
<evidence type="ECO:0000313" key="13">
    <source>
        <dbReference type="Proteomes" id="UP000018467"/>
    </source>
</evidence>
<dbReference type="InterPro" id="IPR000463">
    <property type="entry name" value="Fatty_acid-bd"/>
</dbReference>
<evidence type="ECO:0000256" key="4">
    <source>
        <dbReference type="ARBA" id="ARBA00022692"/>
    </source>
</evidence>
<dbReference type="GO" id="GO:0009083">
    <property type="term" value="P:branched-chain amino acid catabolic process"/>
    <property type="evidence" value="ECO:0007669"/>
    <property type="project" value="InterPro"/>
</dbReference>
<keyword evidence="4 6" id="KW-0812">Transmembrane</keyword>
<evidence type="ECO:0000256" key="8">
    <source>
        <dbReference type="RuleBase" id="RU003696"/>
    </source>
</evidence>
<evidence type="ECO:0000313" key="12">
    <source>
        <dbReference type="Ensembl" id="ENSAMXP00000028874.1"/>
    </source>
</evidence>